<evidence type="ECO:0000256" key="4">
    <source>
        <dbReference type="ARBA" id="ARBA00023186"/>
    </source>
</evidence>
<dbReference type="PANTHER" id="PTHR39190">
    <property type="entry name" value="FLAGELLAR ASSEMBLY FACTOR FLIW"/>
    <property type="match status" value="1"/>
</dbReference>
<proteinExistence type="inferred from homology"/>
<dbReference type="NCBIfam" id="NF009790">
    <property type="entry name" value="PRK13282.1"/>
    <property type="match status" value="1"/>
</dbReference>
<dbReference type="Gene3D" id="2.30.290.10">
    <property type="entry name" value="BH3618-like"/>
    <property type="match status" value="1"/>
</dbReference>
<dbReference type="eggNOG" id="COG1699">
    <property type="taxonomic scope" value="Bacteria"/>
</dbReference>
<dbReference type="EMBL" id="CP001279">
    <property type="protein sequence ID" value="ACM92092.1"/>
    <property type="molecule type" value="Genomic_DNA"/>
</dbReference>
<reference evidence="6 7" key="1">
    <citation type="journal article" date="2009" name="PLoS Genet.">
        <title>Adaptations to submarine hydrothermal environments exemplified by the genome of Nautilia profundicola.</title>
        <authorList>
            <person name="Campbell B.J."/>
            <person name="Smith J.L."/>
            <person name="Hanson T.E."/>
            <person name="Klotz M.G."/>
            <person name="Stein L.Y."/>
            <person name="Lee C.K."/>
            <person name="Wu D."/>
            <person name="Robinson J.M."/>
            <person name="Khouri H.M."/>
            <person name="Eisen J.A."/>
            <person name="Cary S.C."/>
        </authorList>
    </citation>
    <scope>NUCLEOTIDE SEQUENCE [LARGE SCALE GENOMIC DNA]</scope>
    <source>
        <strain evidence="7">ATCC BAA-1463 / DSM 18972 / AmH</strain>
    </source>
</reference>
<dbReference type="GO" id="GO:0044780">
    <property type="term" value="P:bacterial-type flagellum assembly"/>
    <property type="evidence" value="ECO:0007669"/>
    <property type="project" value="UniProtKB-UniRule"/>
</dbReference>
<comment type="function">
    <text evidence="5">Acts as an anti-CsrA protein, binds CsrA and prevents it from repressing translation of its target genes, one of which is flagellin. Binds to flagellin and participates in the assembly of the flagellum.</text>
</comment>
<comment type="subcellular location">
    <subcellularLocation>
        <location evidence="5">Cytoplasm</location>
    </subcellularLocation>
</comment>
<keyword evidence="7" id="KW-1185">Reference proteome</keyword>
<evidence type="ECO:0000313" key="6">
    <source>
        <dbReference type="EMBL" id="ACM92092.1"/>
    </source>
</evidence>
<keyword evidence="1 5" id="KW-0963">Cytoplasm</keyword>
<comment type="subunit">
    <text evidence="5">Interacts with translational regulator CsrA and flagellin(s).</text>
</comment>
<sequence length="125" mass="14627">MTFKVVLPILGFEDIKEFELEKIDDNFYTLKHDKVTFTLINPFLIRNDYDFEISQNEQEILQIDENSNFLVLNIMIVNKPFIESTVNFAAPLIFNLDKNIMGQVILEKYGYGLTEPLKNFIKNGK</sequence>
<dbReference type="InterPro" id="IPR003775">
    <property type="entry name" value="Flagellar_assembly_factor_FliW"/>
</dbReference>
<accession>B9L9C8</accession>
<dbReference type="AlphaFoldDB" id="B9L9C8"/>
<dbReference type="STRING" id="598659.NAMH_0833"/>
<dbReference type="Pfam" id="PF02623">
    <property type="entry name" value="FliW"/>
    <property type="match status" value="1"/>
</dbReference>
<dbReference type="GO" id="GO:0006417">
    <property type="term" value="P:regulation of translation"/>
    <property type="evidence" value="ECO:0007669"/>
    <property type="project" value="UniProtKB-KW"/>
</dbReference>
<keyword evidence="3 5" id="KW-0810">Translation regulation</keyword>
<keyword evidence="2 5" id="KW-1005">Bacterial flagellum biogenesis</keyword>
<evidence type="ECO:0000256" key="3">
    <source>
        <dbReference type="ARBA" id="ARBA00022845"/>
    </source>
</evidence>
<dbReference type="PANTHER" id="PTHR39190:SF1">
    <property type="entry name" value="FLAGELLAR ASSEMBLY FACTOR FLIW"/>
    <property type="match status" value="1"/>
</dbReference>
<dbReference type="HOGENOM" id="CLU_112356_2_0_7"/>
<evidence type="ECO:0000256" key="2">
    <source>
        <dbReference type="ARBA" id="ARBA00022795"/>
    </source>
</evidence>
<evidence type="ECO:0000256" key="1">
    <source>
        <dbReference type="ARBA" id="ARBA00022490"/>
    </source>
</evidence>
<name>B9L9C8_NAUPA</name>
<dbReference type="GO" id="GO:0005737">
    <property type="term" value="C:cytoplasm"/>
    <property type="evidence" value="ECO:0007669"/>
    <property type="project" value="UniProtKB-SubCell"/>
</dbReference>
<dbReference type="InterPro" id="IPR024046">
    <property type="entry name" value="Flagellar_assmbl_FliW_dom_sf"/>
</dbReference>
<protein>
    <recommendedName>
        <fullName evidence="5">Flagellar assembly factor FliW</fullName>
    </recommendedName>
</protein>
<organism evidence="6 7">
    <name type="scientific">Nautilia profundicola (strain ATCC BAA-1463 / DSM 18972 / AmH)</name>
    <dbReference type="NCBI Taxonomy" id="598659"/>
    <lineage>
        <taxon>Bacteria</taxon>
        <taxon>Pseudomonadati</taxon>
        <taxon>Campylobacterota</taxon>
        <taxon>Epsilonproteobacteria</taxon>
        <taxon>Nautiliales</taxon>
        <taxon>Nautiliaceae</taxon>
        <taxon>Nautilia</taxon>
    </lineage>
</organism>
<dbReference type="OrthoDB" id="5372942at2"/>
<dbReference type="Proteomes" id="UP000000448">
    <property type="component" value="Chromosome"/>
</dbReference>
<comment type="similarity">
    <text evidence="5">Belongs to the FliW family.</text>
</comment>
<dbReference type="RefSeq" id="WP_012663464.1">
    <property type="nucleotide sequence ID" value="NC_012115.1"/>
</dbReference>
<dbReference type="KEGG" id="nam:NAMH_0833"/>
<dbReference type="HAMAP" id="MF_01185">
    <property type="entry name" value="FliW"/>
    <property type="match status" value="1"/>
</dbReference>
<gene>
    <name evidence="5" type="primary">fliW</name>
    <name evidence="6" type="ordered locus">NAMH_0833</name>
</gene>
<evidence type="ECO:0000313" key="7">
    <source>
        <dbReference type="Proteomes" id="UP000000448"/>
    </source>
</evidence>
<keyword evidence="4 5" id="KW-0143">Chaperone</keyword>
<evidence type="ECO:0000256" key="5">
    <source>
        <dbReference type="HAMAP-Rule" id="MF_01185"/>
    </source>
</evidence>
<dbReference type="SUPFAM" id="SSF141457">
    <property type="entry name" value="BH3618-like"/>
    <property type="match status" value="1"/>
</dbReference>